<dbReference type="EMBL" id="BOVK01000015">
    <property type="protein sequence ID" value="GIQ68374.1"/>
    <property type="molecule type" value="Genomic_DNA"/>
</dbReference>
<evidence type="ECO:0000313" key="2">
    <source>
        <dbReference type="Proteomes" id="UP000677918"/>
    </source>
</evidence>
<dbReference type="RefSeq" id="WP_213410967.1">
    <property type="nucleotide sequence ID" value="NZ_BOVK01000015.1"/>
</dbReference>
<gene>
    <name evidence="1" type="ORF">XYCOK13_11980</name>
</gene>
<reference evidence="1" key="1">
    <citation type="submission" date="2021-04" db="EMBL/GenBank/DDBJ databases">
        <title>Draft genome sequence of Xylanibacillus composti strain K13.</title>
        <authorList>
            <person name="Uke A."/>
            <person name="Chhe C."/>
            <person name="Baramee S."/>
            <person name="Kosugi A."/>
        </authorList>
    </citation>
    <scope>NUCLEOTIDE SEQUENCE</scope>
    <source>
        <strain evidence="1">K13</strain>
    </source>
</reference>
<dbReference type="InterPro" id="IPR016935">
    <property type="entry name" value="Opine_metallophore_DH"/>
</dbReference>
<accession>A0A8J4M1B5</accession>
<keyword evidence="2" id="KW-1185">Reference proteome</keyword>
<evidence type="ECO:0000313" key="1">
    <source>
        <dbReference type="EMBL" id="GIQ68374.1"/>
    </source>
</evidence>
<dbReference type="Proteomes" id="UP000677918">
    <property type="component" value="Unassembled WGS sequence"/>
</dbReference>
<sequence length="442" mass="50258">MRHESKPAIFGNTLIIGAGPAGIHAAVSWSRVSNRIGLLNREGEHARQVRKLLADADFHVQCDVLVSGKEQLSGSAKIHRYYEGYQELDPDWDTVLLCTPSDHYGRILGEWPGEMRRKVKQLILLSPGIGSNALVQSLLGEHAQRIEVVSLSTYYAASKFMNARAPLTSVVKGIKRKIRLASGRRERSVCIAVSELIQTLGVQCEIVDTPLEAESHSITTYVHPPLFMNTFSLNEIFSLSKSSKYMYKLYPEGPITPHVMRSMVHLWKEVSRVLQKLEIQPVNLLKFLNDDNYPVHEQSISRAQIEEFPSMDAVMQEYLLYVRYSSLLIDPFSAPDEQGRYYDFSAVPYRQVVLDRDGCWQIPRVPHEDYYKLKVLCEVAIRLEVPMPQARSLIEQYRNKLFSFLASEGTGRYHPDFIEDHAEEQAAAVLKTTHRNVQIAGE</sequence>
<evidence type="ECO:0008006" key="3">
    <source>
        <dbReference type="Google" id="ProtNLM"/>
    </source>
</evidence>
<protein>
    <recommendedName>
        <fullName evidence="3">DUF2338 family protein</fullName>
    </recommendedName>
</protein>
<name>A0A8J4M1B5_9BACL</name>
<dbReference type="Pfam" id="PF10100">
    <property type="entry name" value="Staph_opine_DH"/>
    <property type="match status" value="1"/>
</dbReference>
<comment type="caution">
    <text evidence="1">The sequence shown here is derived from an EMBL/GenBank/DDBJ whole genome shotgun (WGS) entry which is preliminary data.</text>
</comment>
<dbReference type="Gene3D" id="3.40.50.720">
    <property type="entry name" value="NAD(P)-binding Rossmann-like Domain"/>
    <property type="match status" value="1"/>
</dbReference>
<proteinExistence type="predicted"/>
<dbReference type="AlphaFoldDB" id="A0A8J4M1B5"/>
<organism evidence="1 2">
    <name type="scientific">Xylanibacillus composti</name>
    <dbReference type="NCBI Taxonomy" id="1572762"/>
    <lineage>
        <taxon>Bacteria</taxon>
        <taxon>Bacillati</taxon>
        <taxon>Bacillota</taxon>
        <taxon>Bacilli</taxon>
        <taxon>Bacillales</taxon>
        <taxon>Paenibacillaceae</taxon>
        <taxon>Xylanibacillus</taxon>
    </lineage>
</organism>